<dbReference type="NCBIfam" id="TIGR01552">
    <property type="entry name" value="phd_fam"/>
    <property type="match status" value="1"/>
</dbReference>
<accession>A0A3B1BK58</accession>
<organism evidence="2">
    <name type="scientific">hydrothermal vent metagenome</name>
    <dbReference type="NCBI Taxonomy" id="652676"/>
    <lineage>
        <taxon>unclassified sequences</taxon>
        <taxon>metagenomes</taxon>
        <taxon>ecological metagenomes</taxon>
    </lineage>
</organism>
<dbReference type="InterPro" id="IPR051416">
    <property type="entry name" value="phD-YefM_TA_antitoxins"/>
</dbReference>
<protein>
    <recommendedName>
        <fullName evidence="3">Antitoxin</fullName>
    </recommendedName>
</protein>
<sequence>MGIQVNIHEAKAHLSSLVARAEAGEEVIIARANRPTVRLLPIQQAKLRRQLGEAKGQVTIHEDFDKLPEELMEHFS</sequence>
<dbReference type="InterPro" id="IPR036165">
    <property type="entry name" value="YefM-like_sf"/>
</dbReference>
<comment type="similarity">
    <text evidence="1">Belongs to the phD/YefM antitoxin family.</text>
</comment>
<gene>
    <name evidence="2" type="ORF">MNBD_GAMMA26-1286</name>
</gene>
<evidence type="ECO:0008006" key="3">
    <source>
        <dbReference type="Google" id="ProtNLM"/>
    </source>
</evidence>
<proteinExistence type="inferred from homology"/>
<dbReference type="Pfam" id="PF02604">
    <property type="entry name" value="PhdYeFM_antitox"/>
    <property type="match status" value="1"/>
</dbReference>
<dbReference type="EMBL" id="UOFX01000091">
    <property type="protein sequence ID" value="VAX11818.1"/>
    <property type="molecule type" value="Genomic_DNA"/>
</dbReference>
<evidence type="ECO:0000313" key="2">
    <source>
        <dbReference type="EMBL" id="VAX11818.1"/>
    </source>
</evidence>
<reference evidence="2" key="1">
    <citation type="submission" date="2018-06" db="EMBL/GenBank/DDBJ databases">
        <authorList>
            <person name="Zhirakovskaya E."/>
        </authorList>
    </citation>
    <scope>NUCLEOTIDE SEQUENCE</scope>
</reference>
<dbReference type="AlphaFoldDB" id="A0A3B1BK58"/>
<dbReference type="PANTHER" id="PTHR35377">
    <property type="entry name" value="ANTITOXIN VAPB49-RELATED-RELATED"/>
    <property type="match status" value="1"/>
</dbReference>
<evidence type="ECO:0000256" key="1">
    <source>
        <dbReference type="ARBA" id="ARBA00009981"/>
    </source>
</evidence>
<dbReference type="SUPFAM" id="SSF143120">
    <property type="entry name" value="YefM-like"/>
    <property type="match status" value="1"/>
</dbReference>
<dbReference type="Gene3D" id="3.40.1620.10">
    <property type="entry name" value="YefM-like domain"/>
    <property type="match status" value="1"/>
</dbReference>
<name>A0A3B1BK58_9ZZZZ</name>
<dbReference type="InterPro" id="IPR006442">
    <property type="entry name" value="Antitoxin_Phd/YefM"/>
</dbReference>
<dbReference type="PANTHER" id="PTHR35377:SF4">
    <property type="entry name" value="PREVENT-HOST-DEATH FAMILY PROTEIN"/>
    <property type="match status" value="1"/>
</dbReference>